<evidence type="ECO:0000313" key="4">
    <source>
        <dbReference type="Proteomes" id="UP001201163"/>
    </source>
</evidence>
<evidence type="ECO:0000259" key="2">
    <source>
        <dbReference type="SMART" id="SM01406"/>
    </source>
</evidence>
<feature type="compositionally biased region" description="Basic and acidic residues" evidence="1">
    <location>
        <begin position="152"/>
        <end position="176"/>
    </location>
</feature>
<dbReference type="AlphaFoldDB" id="A0AAD4LIS3"/>
<dbReference type="InterPro" id="IPR006880">
    <property type="entry name" value="INO80B_C"/>
</dbReference>
<feature type="non-terminal residue" evidence="3">
    <location>
        <position position="349"/>
    </location>
</feature>
<dbReference type="InterPro" id="IPR029523">
    <property type="entry name" value="INO80B/Ies2"/>
</dbReference>
<evidence type="ECO:0000313" key="3">
    <source>
        <dbReference type="EMBL" id="KAH8994603.1"/>
    </source>
</evidence>
<accession>A0AAD4LIS3</accession>
<evidence type="ECO:0000256" key="1">
    <source>
        <dbReference type="SAM" id="MobiDB-lite"/>
    </source>
</evidence>
<dbReference type="PANTHER" id="PTHR21561">
    <property type="entry name" value="INO80 COMPLEX SUBUNIT B"/>
    <property type="match status" value="1"/>
</dbReference>
<feature type="region of interest" description="Disordered" evidence="1">
    <location>
        <begin position="1"/>
        <end position="243"/>
    </location>
</feature>
<feature type="domain" description="INO80 complex subunit B-like conserved region" evidence="2">
    <location>
        <begin position="167"/>
        <end position="268"/>
    </location>
</feature>
<dbReference type="PANTHER" id="PTHR21561:SF12">
    <property type="entry name" value="INO80 COMPLEX SUBUNIT B"/>
    <property type="match status" value="1"/>
</dbReference>
<name>A0AAD4LIS3_9AGAM</name>
<dbReference type="Proteomes" id="UP001201163">
    <property type="component" value="Unassembled WGS sequence"/>
</dbReference>
<comment type="caution">
    <text evidence="3">The sequence shown here is derived from an EMBL/GenBank/DDBJ whole genome shotgun (WGS) entry which is preliminary data.</text>
</comment>
<protein>
    <recommendedName>
        <fullName evidence="2">INO80 complex subunit B-like conserved region domain-containing protein</fullName>
    </recommendedName>
</protein>
<dbReference type="SMART" id="SM01406">
    <property type="entry name" value="PAPA-1"/>
    <property type="match status" value="1"/>
</dbReference>
<feature type="compositionally biased region" description="Basic residues" evidence="1">
    <location>
        <begin position="198"/>
        <end position="209"/>
    </location>
</feature>
<feature type="compositionally biased region" description="Acidic residues" evidence="1">
    <location>
        <begin position="1"/>
        <end position="69"/>
    </location>
</feature>
<proteinExistence type="predicted"/>
<sequence>DPEEEPEAELEEEEEGEGGGEEEDDEGDEGEEGEEGDEAEEEEADDAEEEGEDEEAADDGDGDASDLDELSSPSASPPPAQTAPSRTSRLKITLKLPTQKPARVRRAAHKDKDPDSAVESEDDDDQPRGGAKRPLTTRQAVLASVVGSSHVSLDETSRKKKQLNEAEIALRREETARKRKHLSEKKLEDEKSETINRLLKKKSGTRNRRNALATAEDRTPATQTGNGTPVEGEPEEEESGEVAAVPIVEVVPTCYRWISTSRPAPDAPSGEEKMTLSFSVPASLLPTSHQAAVEGDGDGDVKMKAQEEPRKPPAPAVCNVDGCTATRKYRLVRDLERGACGMGHLHLLE</sequence>
<dbReference type="EMBL" id="JAKELL010000014">
    <property type="protein sequence ID" value="KAH8994603.1"/>
    <property type="molecule type" value="Genomic_DNA"/>
</dbReference>
<dbReference type="GO" id="GO:0031011">
    <property type="term" value="C:Ino80 complex"/>
    <property type="evidence" value="ECO:0007669"/>
    <property type="project" value="InterPro"/>
</dbReference>
<keyword evidence="4" id="KW-1185">Reference proteome</keyword>
<dbReference type="GO" id="GO:0006338">
    <property type="term" value="P:chromatin remodeling"/>
    <property type="evidence" value="ECO:0007669"/>
    <property type="project" value="InterPro"/>
</dbReference>
<feature type="compositionally biased region" description="Basic and acidic residues" evidence="1">
    <location>
        <begin position="184"/>
        <end position="194"/>
    </location>
</feature>
<dbReference type="Pfam" id="PF04795">
    <property type="entry name" value="PAPA-1"/>
    <property type="match status" value="1"/>
</dbReference>
<reference evidence="3" key="1">
    <citation type="submission" date="2022-01" db="EMBL/GenBank/DDBJ databases">
        <title>Comparative genomics reveals a dynamic genome evolution in the ectomycorrhizal milk-cap (Lactarius) mushrooms.</title>
        <authorList>
            <consortium name="DOE Joint Genome Institute"/>
            <person name="Lebreton A."/>
            <person name="Tang N."/>
            <person name="Kuo A."/>
            <person name="LaButti K."/>
            <person name="Drula E."/>
            <person name="Barry K."/>
            <person name="Clum A."/>
            <person name="Lipzen A."/>
            <person name="Mousain D."/>
            <person name="Ng V."/>
            <person name="Wang R."/>
            <person name="Wang X."/>
            <person name="Dai Y."/>
            <person name="Henrissat B."/>
            <person name="Grigoriev I.V."/>
            <person name="Guerin-Laguette A."/>
            <person name="Yu F."/>
            <person name="Martin F.M."/>
        </authorList>
    </citation>
    <scope>NUCLEOTIDE SEQUENCE</scope>
    <source>
        <strain evidence="3">QP</strain>
    </source>
</reference>
<gene>
    <name evidence="3" type="ORF">EDB92DRAFT_1767207</name>
</gene>
<feature type="compositionally biased region" description="Acidic residues" evidence="1">
    <location>
        <begin position="116"/>
        <end position="125"/>
    </location>
</feature>
<feature type="non-terminal residue" evidence="3">
    <location>
        <position position="1"/>
    </location>
</feature>
<organism evidence="3 4">
    <name type="scientific">Lactarius akahatsu</name>
    <dbReference type="NCBI Taxonomy" id="416441"/>
    <lineage>
        <taxon>Eukaryota</taxon>
        <taxon>Fungi</taxon>
        <taxon>Dikarya</taxon>
        <taxon>Basidiomycota</taxon>
        <taxon>Agaricomycotina</taxon>
        <taxon>Agaricomycetes</taxon>
        <taxon>Russulales</taxon>
        <taxon>Russulaceae</taxon>
        <taxon>Lactarius</taxon>
    </lineage>
</organism>